<dbReference type="InterPro" id="IPR049245">
    <property type="entry name" value="DUF6880"/>
</dbReference>
<dbReference type="RefSeq" id="WP_193400632.1">
    <property type="nucleotide sequence ID" value="NZ_CP065177.1"/>
</dbReference>
<protein>
    <submittedName>
        <fullName evidence="1">Uncharacterized protein</fullName>
    </submittedName>
</protein>
<evidence type="ECO:0000313" key="2">
    <source>
        <dbReference type="Proteomes" id="UP000806577"/>
    </source>
</evidence>
<name>A0A9Q2IB48_9GAMM</name>
<dbReference type="Pfam" id="PF21810">
    <property type="entry name" value="DUF6880"/>
    <property type="match status" value="1"/>
</dbReference>
<proteinExistence type="predicted"/>
<accession>A0A9Q2IB48</accession>
<reference evidence="1 2" key="1">
    <citation type="journal article" date="2021" name="Int. J. Syst. Evol. Microbiol.">
        <title>&lt;i&gt;Pectobacterium quasiaquaticum&lt;/i&gt; sp. nov., isolated from waterways.</title>
        <authorList>
            <person name="Ben Moussa H."/>
            <person name="Pedron J."/>
            <person name="Bertrand C."/>
            <person name="Hecquet A."/>
            <person name="Barny M.A."/>
        </authorList>
    </citation>
    <scope>NUCLEOTIDE SEQUENCE [LARGE SCALE GENOMIC DNA]</scope>
    <source>
        <strain evidence="1 2">A477-S1-J17</strain>
    </source>
</reference>
<evidence type="ECO:0000313" key="1">
    <source>
        <dbReference type="EMBL" id="URG48877.1"/>
    </source>
</evidence>
<keyword evidence="2" id="KW-1185">Reference proteome</keyword>
<dbReference type="KEGG" id="pqu:IG609_019440"/>
<sequence>MDSTLHQLLLATPQTRLLLLIETIYGLDPKVDQRIETLLYRQDTVKQGKLLKERIASIARGKQFIDYYQSHGFAMELEALAGDIGYLIDDAPEKAFALIDALMSTHVRVYERVDDSDGAIGEAYVAALSVWVKAASQWRAQGGKTWNWPDEVKKRHDENDYAAWDDLIAQSGTLLTEPELRQLAQDFEREYAAALASAPHKEYNFRAAHATLGISGVAQALQDVALFERSILLGSPKPNELQKLHIVEFCLSINDAQSALKWLSEPFEGHAEEKRRALLDKAYVQLGDQDALLTLRREAYQQRPDYIRLQALLAVLQDETERETLQNQAATHALSMGDVQSRIDTLLALNDYAQASAQLLAHWESLNVFFGVLLGWANQFHDAECPLAEVICYRLLLNDILSAGRSKAYDHAANYYRELDALDSQVADYAPLLAWTDYQAQLKQQHGRKYSFWQRLQ</sequence>
<dbReference type="Proteomes" id="UP000806577">
    <property type="component" value="Chromosome"/>
</dbReference>
<organism evidence="1 2">
    <name type="scientific">Pectobacterium quasiaquaticum</name>
    <dbReference type="NCBI Taxonomy" id="2774015"/>
    <lineage>
        <taxon>Bacteria</taxon>
        <taxon>Pseudomonadati</taxon>
        <taxon>Pseudomonadota</taxon>
        <taxon>Gammaproteobacteria</taxon>
        <taxon>Enterobacterales</taxon>
        <taxon>Pectobacteriaceae</taxon>
        <taxon>Pectobacterium</taxon>
    </lineage>
</organism>
<gene>
    <name evidence="1" type="ORF">IG609_019440</name>
</gene>
<dbReference type="EMBL" id="CP065177">
    <property type="protein sequence ID" value="URG48877.1"/>
    <property type="molecule type" value="Genomic_DNA"/>
</dbReference>
<dbReference type="AlphaFoldDB" id="A0A9Q2IB48"/>